<comment type="similarity">
    <text evidence="2">Belongs to the COG1 family.</text>
</comment>
<evidence type="ECO:0000256" key="6">
    <source>
        <dbReference type="ARBA" id="ARBA00023034"/>
    </source>
</evidence>
<dbReference type="AlphaFoldDB" id="A0A7R9QBZ6"/>
<dbReference type="GO" id="GO:0017119">
    <property type="term" value="C:Golgi transport complex"/>
    <property type="evidence" value="ECO:0007669"/>
    <property type="project" value="InterPro"/>
</dbReference>
<dbReference type="GO" id="GO:0006891">
    <property type="term" value="P:intra-Golgi vesicle-mediated transport"/>
    <property type="evidence" value="ECO:0007669"/>
    <property type="project" value="InterPro"/>
</dbReference>
<evidence type="ECO:0000256" key="7">
    <source>
        <dbReference type="ARBA" id="ARBA00023136"/>
    </source>
</evidence>
<dbReference type="InterPro" id="IPR033370">
    <property type="entry name" value="COG1"/>
</dbReference>
<evidence type="ECO:0000313" key="8">
    <source>
        <dbReference type="EMBL" id="CAD7639191.1"/>
    </source>
</evidence>
<feature type="non-terminal residue" evidence="8">
    <location>
        <position position="1"/>
    </location>
</feature>
<sequence length="340" mass="39100">MSETSQTNVDYLLEKFTITEIIDIQNKLKTDIDRKKQELKQLVGERYGDLIEAVDTIKQMNQSVDNVLNSLQSLASSQSNHMLSLKQSSFDKTNGFDEQHSRRSVDLVKRYKCGVILKLVIEMPLNIWTSLEKEDLLRSTYDYFYGQHLCQLFEQLVPANETPNLLKQYKTAINRFNEVIVKKCWHFDQKSSLMDTLDESTNADIFCCLLVLQNLNPNNLFDTVLEKRKSDEGKTVTSKIEVPLQMSSFLHNNFTQLSNEVNRLTGHTVPRVVVIDTLSTLSQHLNQLYGSACDGLSGHEYPKSIKQVIALQLYFDLLYFKQLLATTRDESIKSKQVVKI</sequence>
<name>A0A7R9QBZ6_9ACAR</name>
<gene>
    <name evidence="8" type="ORF">OSB1V03_LOCUS17695</name>
</gene>
<evidence type="ECO:0000313" key="9">
    <source>
        <dbReference type="Proteomes" id="UP000759131"/>
    </source>
</evidence>
<keyword evidence="4" id="KW-0813">Transport</keyword>
<dbReference type="Proteomes" id="UP000759131">
    <property type="component" value="Unassembled WGS sequence"/>
</dbReference>
<keyword evidence="5" id="KW-0653">Protein transport</keyword>
<dbReference type="PANTHER" id="PTHR31658">
    <property type="entry name" value="CONSERVED OLIGOMERIC GOLGI COMPLEX SUBUNIT 1"/>
    <property type="match status" value="1"/>
</dbReference>
<evidence type="ECO:0000256" key="5">
    <source>
        <dbReference type="ARBA" id="ARBA00022927"/>
    </source>
</evidence>
<dbReference type="PANTHER" id="PTHR31658:SF0">
    <property type="entry name" value="CONSERVED OLIGOMERIC GOLGI COMPLEX SUBUNIT 1"/>
    <property type="match status" value="1"/>
</dbReference>
<keyword evidence="7" id="KW-0472">Membrane</keyword>
<organism evidence="8">
    <name type="scientific">Medioppia subpectinata</name>
    <dbReference type="NCBI Taxonomy" id="1979941"/>
    <lineage>
        <taxon>Eukaryota</taxon>
        <taxon>Metazoa</taxon>
        <taxon>Ecdysozoa</taxon>
        <taxon>Arthropoda</taxon>
        <taxon>Chelicerata</taxon>
        <taxon>Arachnida</taxon>
        <taxon>Acari</taxon>
        <taxon>Acariformes</taxon>
        <taxon>Sarcoptiformes</taxon>
        <taxon>Oribatida</taxon>
        <taxon>Brachypylina</taxon>
        <taxon>Oppioidea</taxon>
        <taxon>Oppiidae</taxon>
        <taxon>Medioppia</taxon>
    </lineage>
</organism>
<comment type="subcellular location">
    <subcellularLocation>
        <location evidence="1">Golgi apparatus membrane</location>
        <topology evidence="1">Peripheral membrane protein</topology>
    </subcellularLocation>
</comment>
<keyword evidence="9" id="KW-1185">Reference proteome</keyword>
<reference evidence="8" key="1">
    <citation type="submission" date="2020-11" db="EMBL/GenBank/DDBJ databases">
        <authorList>
            <person name="Tran Van P."/>
        </authorList>
    </citation>
    <scope>NUCLEOTIDE SEQUENCE</scope>
</reference>
<dbReference type="EMBL" id="OC876382">
    <property type="protein sequence ID" value="CAD7639191.1"/>
    <property type="molecule type" value="Genomic_DNA"/>
</dbReference>
<dbReference type="EMBL" id="CAJPIZ010021807">
    <property type="protein sequence ID" value="CAG2117742.1"/>
    <property type="molecule type" value="Genomic_DNA"/>
</dbReference>
<protein>
    <recommendedName>
        <fullName evidence="3">Conserved oligomeric Golgi complex subunit 1</fullName>
    </recommendedName>
</protein>
<dbReference type="Pfam" id="PF08700">
    <property type="entry name" value="VPS51_Exo84_N"/>
    <property type="match status" value="1"/>
</dbReference>
<accession>A0A7R9QBZ6</accession>
<proteinExistence type="inferred from homology"/>
<keyword evidence="6" id="KW-0333">Golgi apparatus</keyword>
<evidence type="ECO:0000256" key="4">
    <source>
        <dbReference type="ARBA" id="ARBA00022448"/>
    </source>
</evidence>
<dbReference type="GO" id="GO:0000139">
    <property type="term" value="C:Golgi membrane"/>
    <property type="evidence" value="ECO:0007669"/>
    <property type="project" value="UniProtKB-SubCell"/>
</dbReference>
<dbReference type="GO" id="GO:0015031">
    <property type="term" value="P:protein transport"/>
    <property type="evidence" value="ECO:0007669"/>
    <property type="project" value="UniProtKB-KW"/>
</dbReference>
<evidence type="ECO:0000256" key="2">
    <source>
        <dbReference type="ARBA" id="ARBA00006653"/>
    </source>
</evidence>
<evidence type="ECO:0000256" key="1">
    <source>
        <dbReference type="ARBA" id="ARBA00004395"/>
    </source>
</evidence>
<evidence type="ECO:0000256" key="3">
    <source>
        <dbReference type="ARBA" id="ARBA00020978"/>
    </source>
</evidence>
<dbReference type="OrthoDB" id="46189at2759"/>